<keyword evidence="3" id="KW-0812">Transmembrane</keyword>
<proteinExistence type="inferred from homology"/>
<reference evidence="6 7" key="1">
    <citation type="submission" date="2019-07" db="EMBL/GenBank/DDBJ databases">
        <title>Whole genome shotgun sequence of Reyranella soli NBRC 108950.</title>
        <authorList>
            <person name="Hosoyama A."/>
            <person name="Uohara A."/>
            <person name="Ohji S."/>
            <person name="Ichikawa N."/>
        </authorList>
    </citation>
    <scope>NUCLEOTIDE SEQUENCE [LARGE SCALE GENOMIC DNA]</scope>
    <source>
        <strain evidence="6 7">NBRC 108950</strain>
    </source>
</reference>
<comment type="similarity">
    <text evidence="2">Belongs to the LemA family.</text>
</comment>
<evidence type="ECO:0000256" key="1">
    <source>
        <dbReference type="ARBA" id="ARBA00004167"/>
    </source>
</evidence>
<dbReference type="PANTHER" id="PTHR34478:SF2">
    <property type="entry name" value="MEMBRANE PROTEIN"/>
    <property type="match status" value="1"/>
</dbReference>
<evidence type="ECO:0000256" key="2">
    <source>
        <dbReference type="ARBA" id="ARBA00008854"/>
    </source>
</evidence>
<dbReference type="GO" id="GO:0016020">
    <property type="term" value="C:membrane"/>
    <property type="evidence" value="ECO:0007669"/>
    <property type="project" value="UniProtKB-SubCell"/>
</dbReference>
<evidence type="ECO:0000313" key="6">
    <source>
        <dbReference type="EMBL" id="GEP57914.1"/>
    </source>
</evidence>
<name>A0A512NG54_9HYPH</name>
<protein>
    <submittedName>
        <fullName evidence="6">Membrane protein</fullName>
    </submittedName>
</protein>
<dbReference type="RefSeq" id="WP_147152650.1">
    <property type="nucleotide sequence ID" value="NZ_BKAJ01000090.1"/>
</dbReference>
<dbReference type="InterPro" id="IPR023353">
    <property type="entry name" value="LemA-like_dom_sf"/>
</dbReference>
<dbReference type="OrthoDB" id="9804152at2"/>
<accession>A0A512NG54</accession>
<dbReference type="EMBL" id="BKAJ01000090">
    <property type="protein sequence ID" value="GEP57914.1"/>
    <property type="molecule type" value="Genomic_DNA"/>
</dbReference>
<comment type="caution">
    <text evidence="6">The sequence shown here is derived from an EMBL/GenBank/DDBJ whole genome shotgun (WGS) entry which is preliminary data.</text>
</comment>
<comment type="subcellular location">
    <subcellularLocation>
        <location evidence="1">Membrane</location>
        <topology evidence="1">Single-pass membrane protein</topology>
    </subcellularLocation>
</comment>
<evidence type="ECO:0000313" key="7">
    <source>
        <dbReference type="Proteomes" id="UP000321058"/>
    </source>
</evidence>
<dbReference type="InterPro" id="IPR007156">
    <property type="entry name" value="MamQ_LemA"/>
</dbReference>
<keyword evidence="4" id="KW-1133">Transmembrane helix</keyword>
<evidence type="ECO:0000256" key="5">
    <source>
        <dbReference type="ARBA" id="ARBA00023136"/>
    </source>
</evidence>
<dbReference type="Pfam" id="PF04011">
    <property type="entry name" value="LemA"/>
    <property type="match status" value="1"/>
</dbReference>
<gene>
    <name evidence="6" type="primary">lemA</name>
    <name evidence="6" type="ORF">RSO01_50800</name>
</gene>
<organism evidence="6 7">
    <name type="scientific">Reyranella soli</name>
    <dbReference type="NCBI Taxonomy" id="1230389"/>
    <lineage>
        <taxon>Bacteria</taxon>
        <taxon>Pseudomonadati</taxon>
        <taxon>Pseudomonadota</taxon>
        <taxon>Alphaproteobacteria</taxon>
        <taxon>Hyphomicrobiales</taxon>
        <taxon>Reyranellaceae</taxon>
        <taxon>Reyranella</taxon>
    </lineage>
</organism>
<keyword evidence="7" id="KW-1185">Reference proteome</keyword>
<keyword evidence="5" id="KW-0472">Membrane</keyword>
<dbReference type="AlphaFoldDB" id="A0A512NG54"/>
<evidence type="ECO:0000256" key="3">
    <source>
        <dbReference type="ARBA" id="ARBA00022692"/>
    </source>
</evidence>
<dbReference type="Proteomes" id="UP000321058">
    <property type="component" value="Unassembled WGS sequence"/>
</dbReference>
<dbReference type="Gene3D" id="1.20.1440.20">
    <property type="entry name" value="LemA-like domain"/>
    <property type="match status" value="1"/>
</dbReference>
<dbReference type="SUPFAM" id="SSF140478">
    <property type="entry name" value="LemA-like"/>
    <property type="match status" value="1"/>
</dbReference>
<sequence length="184" mass="20201">MSFWIVVGVLVVIALWAIAVYNGLVAGRNQAQTAWSQIDVQLKRRHDLIPNLVQVVKDAMGYEQETLTKVVQARNAAVAASGNPAQAGPAEALLTQATRGLFALVESYPQLKANDNVKQLQEELTTTENKIAFSRQFYNDSVNAYNNRRQSFPAVLAAASLGFGPIELFSMPDTEREVPKVALR</sequence>
<evidence type="ECO:0000256" key="4">
    <source>
        <dbReference type="ARBA" id="ARBA00022989"/>
    </source>
</evidence>
<dbReference type="PANTHER" id="PTHR34478">
    <property type="entry name" value="PROTEIN LEMA"/>
    <property type="match status" value="1"/>
</dbReference>